<dbReference type="EMBL" id="JAJNDB010000001">
    <property type="protein sequence ID" value="MCD2191984.1"/>
    <property type="molecule type" value="Genomic_DNA"/>
</dbReference>
<reference evidence="1 2" key="1">
    <citation type="submission" date="2021-11" db="EMBL/GenBank/DDBJ databases">
        <title>Draft genome sequence of Actinomycetospora sp. SF1 isolated from the rhizosphere soil.</title>
        <authorList>
            <person name="Duangmal K."/>
            <person name="Chantavorakit T."/>
        </authorList>
    </citation>
    <scope>NUCLEOTIDE SEQUENCE [LARGE SCALE GENOMIC DNA]</scope>
    <source>
        <strain evidence="1 2">TBRC 5722</strain>
    </source>
</reference>
<dbReference type="RefSeq" id="WP_230729676.1">
    <property type="nucleotide sequence ID" value="NZ_JAJNDB010000001.1"/>
</dbReference>
<protein>
    <recommendedName>
        <fullName evidence="3">N-acetyltransferase domain-containing protein</fullName>
    </recommendedName>
</protein>
<evidence type="ECO:0000313" key="2">
    <source>
        <dbReference type="Proteomes" id="UP001199469"/>
    </source>
</evidence>
<gene>
    <name evidence="1" type="ORF">LQ327_01085</name>
</gene>
<proteinExistence type="predicted"/>
<organism evidence="1 2">
    <name type="scientific">Actinomycetospora endophytica</name>
    <dbReference type="NCBI Taxonomy" id="2291215"/>
    <lineage>
        <taxon>Bacteria</taxon>
        <taxon>Bacillati</taxon>
        <taxon>Actinomycetota</taxon>
        <taxon>Actinomycetes</taxon>
        <taxon>Pseudonocardiales</taxon>
        <taxon>Pseudonocardiaceae</taxon>
        <taxon>Actinomycetospora</taxon>
    </lineage>
</organism>
<dbReference type="Proteomes" id="UP001199469">
    <property type="component" value="Unassembled WGS sequence"/>
</dbReference>
<evidence type="ECO:0008006" key="3">
    <source>
        <dbReference type="Google" id="ProtNLM"/>
    </source>
</evidence>
<keyword evidence="2" id="KW-1185">Reference proteome</keyword>
<sequence length="177" mass="18443">MTRQTEPAGRCRCGAAGRRALHPRVMDGADLARLVSGDATGLARLLIESVDALAADSEVEILVVCHHGRARLGVMLSFPGADTVAIAPLLTGQPVVRSHVVVALESASEIACRAGCDRLRLTVPADDGVVREIAERLGYELVGAGATPARPELDLPARDTWILAGDADGRSNASHGP</sequence>
<comment type="caution">
    <text evidence="1">The sequence shown here is derived from an EMBL/GenBank/DDBJ whole genome shotgun (WGS) entry which is preliminary data.</text>
</comment>
<evidence type="ECO:0000313" key="1">
    <source>
        <dbReference type="EMBL" id="MCD2191984.1"/>
    </source>
</evidence>
<name>A0ABS8P165_9PSEU</name>
<accession>A0ABS8P165</accession>